<protein>
    <submittedName>
        <fullName evidence="3">L-ascorbate metabolism protein UlaG (Beta-lactamase superfamily)</fullName>
    </submittedName>
</protein>
<dbReference type="InterPro" id="IPR050114">
    <property type="entry name" value="UPF0173_UPF0282_UlaG_hydrolase"/>
</dbReference>
<feature type="region of interest" description="Disordered" evidence="1">
    <location>
        <begin position="1"/>
        <end position="21"/>
    </location>
</feature>
<dbReference type="SUPFAM" id="SSF56281">
    <property type="entry name" value="Metallo-hydrolase/oxidoreductase"/>
    <property type="match status" value="1"/>
</dbReference>
<accession>A0ABS2L7W3</accession>
<dbReference type="Pfam" id="PF13483">
    <property type="entry name" value="Lactamase_B_3"/>
    <property type="match status" value="1"/>
</dbReference>
<sequence>MSDNTQSTTAPDSSSSPDGLAPLQLTKLEHAALVLELDGSKLIVDPGVFTRPLADSVDGVAGVEKTVAIVLTHEHGDHWTPEQLSGILAKAPGIPIFAPSGVAQAVGPDFDVTIVNGGDEVTAGPFTLTFFGEKHAVIHSSIPVIDNVGVLVSSPMTASTLYYPGDSFTVPTGVDVDVLAVPVGAPWLKIAEVIDFVLEVKPRRSFATHEMVLSDAGKGMGGERIAWATEQNGGSFITLTPGDSVEL</sequence>
<evidence type="ECO:0000256" key="1">
    <source>
        <dbReference type="SAM" id="MobiDB-lite"/>
    </source>
</evidence>
<keyword evidence="4" id="KW-1185">Reference proteome</keyword>
<reference evidence="3 4" key="1">
    <citation type="submission" date="2021-01" db="EMBL/GenBank/DDBJ databases">
        <title>Sequencing the genomes of 1000 actinobacteria strains.</title>
        <authorList>
            <person name="Klenk H.-P."/>
        </authorList>
    </citation>
    <scope>NUCLEOTIDE SEQUENCE [LARGE SCALE GENOMIC DNA]</scope>
    <source>
        <strain evidence="3 4">DSM 13057</strain>
    </source>
</reference>
<gene>
    <name evidence="3" type="ORF">JOE66_002824</name>
</gene>
<dbReference type="Gene3D" id="3.60.15.10">
    <property type="entry name" value="Ribonuclease Z/Hydroxyacylglutathione hydrolase-like"/>
    <property type="match status" value="1"/>
</dbReference>
<dbReference type="PANTHER" id="PTHR43546:SF3">
    <property type="entry name" value="UPF0173 METAL-DEPENDENT HYDROLASE MJ1163"/>
    <property type="match status" value="1"/>
</dbReference>
<feature type="compositionally biased region" description="Low complexity" evidence="1">
    <location>
        <begin position="7"/>
        <end position="18"/>
    </location>
</feature>
<dbReference type="InterPro" id="IPR036866">
    <property type="entry name" value="RibonucZ/Hydroxyglut_hydro"/>
</dbReference>
<dbReference type="EMBL" id="JAFBBU010000001">
    <property type="protein sequence ID" value="MBM7473190.1"/>
    <property type="molecule type" value="Genomic_DNA"/>
</dbReference>
<evidence type="ECO:0000313" key="3">
    <source>
        <dbReference type="EMBL" id="MBM7473190.1"/>
    </source>
</evidence>
<dbReference type="SMART" id="SM00849">
    <property type="entry name" value="Lactamase_B"/>
    <property type="match status" value="1"/>
</dbReference>
<evidence type="ECO:0000259" key="2">
    <source>
        <dbReference type="SMART" id="SM00849"/>
    </source>
</evidence>
<feature type="domain" description="Metallo-beta-lactamase" evidence="2">
    <location>
        <begin position="29"/>
        <end position="209"/>
    </location>
</feature>
<name>A0ABS2L7W3_9MICO</name>
<evidence type="ECO:0000313" key="4">
    <source>
        <dbReference type="Proteomes" id="UP000776164"/>
    </source>
</evidence>
<dbReference type="Proteomes" id="UP000776164">
    <property type="component" value="Unassembled WGS sequence"/>
</dbReference>
<dbReference type="InterPro" id="IPR001279">
    <property type="entry name" value="Metallo-B-lactamas"/>
</dbReference>
<proteinExistence type="predicted"/>
<organism evidence="3 4">
    <name type="scientific">Subtercola frigoramans</name>
    <dbReference type="NCBI Taxonomy" id="120298"/>
    <lineage>
        <taxon>Bacteria</taxon>
        <taxon>Bacillati</taxon>
        <taxon>Actinomycetota</taxon>
        <taxon>Actinomycetes</taxon>
        <taxon>Micrococcales</taxon>
        <taxon>Microbacteriaceae</taxon>
        <taxon>Subtercola</taxon>
    </lineage>
</organism>
<dbReference type="PANTHER" id="PTHR43546">
    <property type="entry name" value="UPF0173 METAL-DEPENDENT HYDROLASE MJ1163-RELATED"/>
    <property type="match status" value="1"/>
</dbReference>
<comment type="caution">
    <text evidence="3">The sequence shown here is derived from an EMBL/GenBank/DDBJ whole genome shotgun (WGS) entry which is preliminary data.</text>
</comment>